<feature type="region of interest" description="Disordered" evidence="11">
    <location>
        <begin position="1303"/>
        <end position="1334"/>
    </location>
</feature>
<dbReference type="PROSITE" id="PS50011">
    <property type="entry name" value="PROTEIN_KINASE_DOM"/>
    <property type="match status" value="1"/>
</dbReference>
<dbReference type="Gene3D" id="3.90.70.10">
    <property type="entry name" value="Cysteine proteinases"/>
    <property type="match status" value="1"/>
</dbReference>
<comment type="catalytic activity">
    <reaction evidence="1">
        <text>Thiol-dependent hydrolysis of ester, thioester, amide, peptide and isopeptide bonds formed by the C-terminal Gly of ubiquitin (a 76-residue protein attached to proteins as an intracellular targeting signal).</text>
        <dbReference type="EC" id="3.4.19.12"/>
    </reaction>
</comment>
<keyword evidence="3" id="KW-0723">Serine/threonine-protein kinase</keyword>
<dbReference type="Gene3D" id="3.30.200.20">
    <property type="entry name" value="Phosphorylase Kinase, domain 1"/>
    <property type="match status" value="1"/>
</dbReference>
<reference evidence="15" key="1">
    <citation type="submission" date="2022-07" db="EMBL/GenBank/DDBJ databases">
        <title>Genome Sequence of Leucocoprinus birnbaumii.</title>
        <authorList>
            <person name="Buettner E."/>
        </authorList>
    </citation>
    <scope>NUCLEOTIDE SEQUENCE</scope>
    <source>
        <strain evidence="15">VT141</strain>
    </source>
</reference>
<dbReference type="Proteomes" id="UP001213000">
    <property type="component" value="Unassembled WGS sequence"/>
</dbReference>
<protein>
    <recommendedName>
        <fullName evidence="2">ubiquitinyl hydrolase 1</fullName>
        <ecNumber evidence="2">3.4.19.12</ecNumber>
    </recommendedName>
</protein>
<evidence type="ECO:0000256" key="3">
    <source>
        <dbReference type="ARBA" id="ARBA00022527"/>
    </source>
</evidence>
<gene>
    <name evidence="15" type="ORF">NP233_g1485</name>
</gene>
<evidence type="ECO:0000256" key="11">
    <source>
        <dbReference type="SAM" id="MobiDB-lite"/>
    </source>
</evidence>
<dbReference type="CDD" id="cd16104">
    <property type="entry name" value="Ubl_USP14_like"/>
    <property type="match status" value="1"/>
</dbReference>
<dbReference type="InterPro" id="IPR008271">
    <property type="entry name" value="Ser/Thr_kinase_AS"/>
</dbReference>
<feature type="domain" description="USP" evidence="14">
    <location>
        <begin position="105"/>
        <end position="531"/>
    </location>
</feature>
<dbReference type="PRINTS" id="PR00109">
    <property type="entry name" value="TYRKINASE"/>
</dbReference>
<dbReference type="GO" id="GO:0070628">
    <property type="term" value="F:proteasome binding"/>
    <property type="evidence" value="ECO:0007669"/>
    <property type="project" value="TreeGrafter"/>
</dbReference>
<evidence type="ECO:0000256" key="5">
    <source>
        <dbReference type="ARBA" id="ARBA00022741"/>
    </source>
</evidence>
<evidence type="ECO:0000256" key="6">
    <source>
        <dbReference type="ARBA" id="ARBA00022786"/>
    </source>
</evidence>
<evidence type="ECO:0000256" key="7">
    <source>
        <dbReference type="ARBA" id="ARBA00022801"/>
    </source>
</evidence>
<feature type="region of interest" description="Disordered" evidence="11">
    <location>
        <begin position="553"/>
        <end position="572"/>
    </location>
</feature>
<keyword evidence="3" id="KW-0808">Transferase</keyword>
<dbReference type="GO" id="GO:0007166">
    <property type="term" value="P:cell surface receptor signaling pathway"/>
    <property type="evidence" value="ECO:0007669"/>
    <property type="project" value="InterPro"/>
</dbReference>
<dbReference type="InterPro" id="IPR038765">
    <property type="entry name" value="Papain-like_cys_pep_sf"/>
</dbReference>
<dbReference type="InterPro" id="IPR059179">
    <property type="entry name" value="MLKL-like_MCAfunc"/>
</dbReference>
<name>A0AAD5W318_9AGAR</name>
<evidence type="ECO:0000313" key="16">
    <source>
        <dbReference type="Proteomes" id="UP001213000"/>
    </source>
</evidence>
<dbReference type="InterPro" id="IPR001245">
    <property type="entry name" value="Ser-Thr/Tyr_kinase_cat_dom"/>
</dbReference>
<keyword evidence="16" id="KW-1185">Reference proteome</keyword>
<dbReference type="PANTHER" id="PTHR43982:SF1">
    <property type="entry name" value="UBIQUITIN CARBOXYL-TERMINAL HYDROLASE 14"/>
    <property type="match status" value="1"/>
</dbReference>
<dbReference type="InterPro" id="IPR028889">
    <property type="entry name" value="USP"/>
</dbReference>
<dbReference type="PROSITE" id="PS50235">
    <property type="entry name" value="USP_3"/>
    <property type="match status" value="1"/>
</dbReference>
<evidence type="ECO:0000256" key="9">
    <source>
        <dbReference type="ARBA" id="ARBA00022840"/>
    </source>
</evidence>
<dbReference type="SMART" id="SM00220">
    <property type="entry name" value="S_TKc"/>
    <property type="match status" value="1"/>
</dbReference>
<feature type="region of interest" description="Disordered" evidence="11">
    <location>
        <begin position="959"/>
        <end position="979"/>
    </location>
</feature>
<dbReference type="Gene3D" id="1.20.930.20">
    <property type="entry name" value="Adaptor protein Cbl, N-terminal domain"/>
    <property type="match status" value="1"/>
</dbReference>
<dbReference type="InterPro" id="IPR000719">
    <property type="entry name" value="Prot_kinase_dom"/>
</dbReference>
<evidence type="ECO:0000256" key="1">
    <source>
        <dbReference type="ARBA" id="ARBA00000707"/>
    </source>
</evidence>
<dbReference type="InterPro" id="IPR001394">
    <property type="entry name" value="Peptidase_C19_UCH"/>
</dbReference>
<dbReference type="Pfam" id="PF07714">
    <property type="entry name" value="PK_Tyr_Ser-Thr"/>
    <property type="match status" value="1"/>
</dbReference>
<dbReference type="GO" id="GO:0004674">
    <property type="term" value="F:protein serine/threonine kinase activity"/>
    <property type="evidence" value="ECO:0007669"/>
    <property type="project" value="UniProtKB-KW"/>
</dbReference>
<comment type="caution">
    <text evidence="15">The sequence shown here is derived from an EMBL/GenBank/DDBJ whole genome shotgun (WGS) entry which is preliminary data.</text>
</comment>
<evidence type="ECO:0000259" key="13">
    <source>
        <dbReference type="PROSITE" id="PS50053"/>
    </source>
</evidence>
<feature type="domain" description="Ubiquitin-like" evidence="13">
    <location>
        <begin position="4"/>
        <end position="72"/>
    </location>
</feature>
<evidence type="ECO:0000256" key="10">
    <source>
        <dbReference type="PROSITE-ProRule" id="PRU10141"/>
    </source>
</evidence>
<keyword evidence="7" id="KW-0378">Hydrolase</keyword>
<keyword evidence="6" id="KW-0833">Ubl conjugation pathway</keyword>
<dbReference type="Pfam" id="PF00443">
    <property type="entry name" value="UCH"/>
    <property type="match status" value="1"/>
</dbReference>
<dbReference type="GO" id="GO:0016579">
    <property type="term" value="P:protein deubiquitination"/>
    <property type="evidence" value="ECO:0007669"/>
    <property type="project" value="InterPro"/>
</dbReference>
<dbReference type="EMBL" id="JANIEX010000055">
    <property type="protein sequence ID" value="KAJ3574855.1"/>
    <property type="molecule type" value="Genomic_DNA"/>
</dbReference>
<dbReference type="GO" id="GO:0004843">
    <property type="term" value="F:cysteine-type deubiquitinase activity"/>
    <property type="evidence" value="ECO:0007669"/>
    <property type="project" value="UniProtKB-EC"/>
</dbReference>
<dbReference type="Gene3D" id="1.10.510.10">
    <property type="entry name" value="Transferase(Phosphotransferase) domain 1"/>
    <property type="match status" value="1"/>
</dbReference>
<dbReference type="GO" id="GO:0061136">
    <property type="term" value="P:regulation of proteasomal protein catabolic process"/>
    <property type="evidence" value="ECO:0007669"/>
    <property type="project" value="TreeGrafter"/>
</dbReference>
<feature type="region of interest" description="Disordered" evidence="11">
    <location>
        <begin position="1348"/>
        <end position="1398"/>
    </location>
</feature>
<dbReference type="InterPro" id="IPR011009">
    <property type="entry name" value="Kinase-like_dom_sf"/>
</dbReference>
<organism evidence="15 16">
    <name type="scientific">Leucocoprinus birnbaumii</name>
    <dbReference type="NCBI Taxonomy" id="56174"/>
    <lineage>
        <taxon>Eukaryota</taxon>
        <taxon>Fungi</taxon>
        <taxon>Dikarya</taxon>
        <taxon>Basidiomycota</taxon>
        <taxon>Agaricomycotina</taxon>
        <taxon>Agaricomycetes</taxon>
        <taxon>Agaricomycetidae</taxon>
        <taxon>Agaricales</taxon>
        <taxon>Agaricineae</taxon>
        <taxon>Agaricaceae</taxon>
        <taxon>Leucocoprinus</taxon>
    </lineage>
</organism>
<keyword evidence="5 10" id="KW-0547">Nucleotide-binding</keyword>
<dbReference type="PROSITE" id="PS00108">
    <property type="entry name" value="PROTEIN_KINASE_ST"/>
    <property type="match status" value="1"/>
</dbReference>
<dbReference type="InterPro" id="IPR000626">
    <property type="entry name" value="Ubiquitin-like_dom"/>
</dbReference>
<keyword evidence="4" id="KW-0645">Protease</keyword>
<evidence type="ECO:0000256" key="4">
    <source>
        <dbReference type="ARBA" id="ARBA00022670"/>
    </source>
</evidence>
<dbReference type="PROSITE" id="PS00973">
    <property type="entry name" value="USP_2"/>
    <property type="match status" value="1"/>
</dbReference>
<evidence type="ECO:0000256" key="2">
    <source>
        <dbReference type="ARBA" id="ARBA00012759"/>
    </source>
</evidence>
<dbReference type="PROSITE" id="PS50053">
    <property type="entry name" value="UBIQUITIN_2"/>
    <property type="match status" value="1"/>
</dbReference>
<feature type="compositionally biased region" description="Polar residues" evidence="11">
    <location>
        <begin position="1350"/>
        <end position="1362"/>
    </location>
</feature>
<evidence type="ECO:0000259" key="12">
    <source>
        <dbReference type="PROSITE" id="PS50011"/>
    </source>
</evidence>
<dbReference type="PROSITE" id="PS00972">
    <property type="entry name" value="USP_1"/>
    <property type="match status" value="1"/>
</dbReference>
<evidence type="ECO:0000313" key="15">
    <source>
        <dbReference type="EMBL" id="KAJ3574855.1"/>
    </source>
</evidence>
<dbReference type="PANTHER" id="PTHR43982">
    <property type="entry name" value="UBIQUITIN CARBOXYL-TERMINAL HYDROLASE"/>
    <property type="match status" value="1"/>
</dbReference>
<dbReference type="SUPFAM" id="SSF56112">
    <property type="entry name" value="Protein kinase-like (PK-like)"/>
    <property type="match status" value="1"/>
</dbReference>
<dbReference type="CDD" id="cd21037">
    <property type="entry name" value="MLKL_NTD"/>
    <property type="match status" value="1"/>
</dbReference>
<evidence type="ECO:0000259" key="14">
    <source>
        <dbReference type="PROSITE" id="PS50235"/>
    </source>
</evidence>
<dbReference type="SUPFAM" id="SSF54236">
    <property type="entry name" value="Ubiquitin-like"/>
    <property type="match status" value="1"/>
</dbReference>
<feature type="compositionally biased region" description="Low complexity" evidence="11">
    <location>
        <begin position="1377"/>
        <end position="1395"/>
    </location>
</feature>
<feature type="region of interest" description="Disordered" evidence="11">
    <location>
        <begin position="367"/>
        <end position="430"/>
    </location>
</feature>
<keyword evidence="3" id="KW-0418">Kinase</keyword>
<feature type="binding site" evidence="10">
    <location>
        <position position="1040"/>
    </location>
    <ligand>
        <name>ATP</name>
        <dbReference type="ChEBI" id="CHEBI:30616"/>
    </ligand>
</feature>
<dbReference type="InterPro" id="IPR044635">
    <property type="entry name" value="UBP14-like"/>
</dbReference>
<dbReference type="GO" id="GO:0005524">
    <property type="term" value="F:ATP binding"/>
    <property type="evidence" value="ECO:0007669"/>
    <property type="project" value="UniProtKB-UniRule"/>
</dbReference>
<accession>A0AAD5W318</accession>
<dbReference type="InterPro" id="IPR018200">
    <property type="entry name" value="USP_CS"/>
</dbReference>
<feature type="domain" description="Protein kinase" evidence="12">
    <location>
        <begin position="1013"/>
        <end position="1304"/>
    </location>
</feature>
<dbReference type="EC" id="3.4.19.12" evidence="2"/>
<sequence>MAPLAVHIKHAGKTHDVELDPDLPPVIFKDAVYQVTGVPVERMKVMVKGGVLKDDSNWAKIGPKAGQTFMVIGAAGELPKPPEKPIVFLEDLDDSELAEALSKPVGLKNLGNTCYMNATVQALRAVPELQQALTAPALQSTTPLPGALRDLYQNMGKTTDNITPMQFLSTLRQVNPQFAEMDRREKSALMMGGYAQQGIFIIQTLRNVPGLTTEGTTLATSAQAEVGNKRFVEQYLMGEMQRELSCDEAPEEPASITSEQVLKVECNIIANTNYMLAGIMNSLDQKIEKNSPSLGRSAVYSQKSRMSRLPSYLTVHMVRFAWRADIGKKAKIMRKVKFPTEFDALDLVTDNLKNKLIPASRKLKEVEKERGERRKVRKRTKAVATSTVTKNTPAPPAAEAAASTGGDVTMADAGASTEEEEKDPDVKKDIGASQTGLYDLVAIVTHKGAAADAGHYIAFVKKSVFHSAKGKTSPVTGATGQSVELDEDDEDWYKFDDDKVSIFPKEKLATLDGGGEDSSATTSMVLPSGDSSPALKTLPSMVLQQETGWKMQKSHSDLAFPRPVPRSRGYSESRMREFASVSKHSLSRLSPNPTLQPEALAPAATVVPSSSYGSRVSDTLTRKSSLRNRSVSVSQVTELKRVEEIPASPSGGPGFWWSLNRREVTARPWNDGGEIDDSMIPDEQKENWEQTRKTVSQAIGNVLGVATLVAHKTLIASVPLLELVPVPGLTMAAKLLLNIWDAVQEVDTNRLVFLRLTERCACVVITLNQELQDAGELVVQELSPSLRRIEDLFSGIQVLTKKESNIPFLKRYLKREETLRHIEGLNRQLDQELQILGPSFQIRTVKVIKEFTAGMDDRIEAAIQRVLQNHCCPQPSPNLNLTHPPKNPSLLRPMSRPMLQPLEEIISVQDDKDRELDQHDLRRQMDNALQSGSDSTMLEFLQIPREDILEAIKSMQRHLERTRPETKGYTETEPDDPKDTLEREFIETGIDSLRRMSKSTTTLPSWTITRFEIDCTSRVGVGFFSDVYEGTWRGQTVAIKVLRDFTSSRLFVREVEIWKNLSHPNIVELLGASSASGNPPWFFVSPFAENGDLGDHLRRLAMAKEQRGVGLSPSFSSSSARTLEHLRRDSFKPSRDSDLYRFMLEIAMGMDYLHEHGVLHGDLKCANVLVDEAYTCLISDFGQSELRAEAFRMSGISESRGTLRWQAPEVMQGLSDLTPAVDVYAFAITCVEVLNMGQMPWSLVDDNAVQFIVLKEDERPAIPSQYHATPIQELLQQCWHRDPESRPVFSEVVLSLRRNRHTAGVLETPPPKSIPEMPEFDHSQEPKSPISLSPCLSVFSPADGRAKLTSRPSFRTVSSSPRPVSDDLLSQGETIVESSAESDSYSPSPLNDSSSTFLSEDSAVSEGFVKIDMEMDPQLWEARNERRYRMSLNHPYHHSLSLALWDPVPVAVGAVGYVLKPSGSFVTLFNAVHPADTDDPRVESIPSIAGYGKVPIGSHRHATRNAALRGLDAVVGFLSSGKRLDPPPKSINRRATFPLRAGHKVAYMYTESTEYRYMRELDAAKAWFRANVDRIVEAFGAEHNVHREDLMLGVLQAPNYALFVSHNHPDGNVQFHTYSSRQGKPWGTFSTDTNALSEHGGPSYREASPTPHQCACKVSINGHPPKALILARLRFPTDATEPTSL</sequence>
<dbReference type="PROSITE" id="PS00107">
    <property type="entry name" value="PROTEIN_KINASE_ATP"/>
    <property type="match status" value="1"/>
</dbReference>
<dbReference type="InterPro" id="IPR029071">
    <property type="entry name" value="Ubiquitin-like_domsf"/>
</dbReference>
<dbReference type="GO" id="GO:0043161">
    <property type="term" value="P:proteasome-mediated ubiquitin-dependent protein catabolic process"/>
    <property type="evidence" value="ECO:0007669"/>
    <property type="project" value="InterPro"/>
</dbReference>
<evidence type="ECO:0000256" key="8">
    <source>
        <dbReference type="ARBA" id="ARBA00022807"/>
    </source>
</evidence>
<dbReference type="Gene3D" id="3.10.20.90">
    <property type="entry name" value="Phosphatidylinositol 3-kinase Catalytic Subunit, Chain A, domain 1"/>
    <property type="match status" value="1"/>
</dbReference>
<keyword evidence="9 10" id="KW-0067">ATP-binding</keyword>
<dbReference type="SUPFAM" id="SSF54001">
    <property type="entry name" value="Cysteine proteinases"/>
    <property type="match status" value="1"/>
</dbReference>
<keyword evidence="8" id="KW-0788">Thiol protease</keyword>
<dbReference type="Pfam" id="PF00240">
    <property type="entry name" value="ubiquitin"/>
    <property type="match status" value="1"/>
</dbReference>
<dbReference type="InterPro" id="IPR017441">
    <property type="entry name" value="Protein_kinase_ATP_BS"/>
</dbReference>
<dbReference type="SMART" id="SM00213">
    <property type="entry name" value="UBQ"/>
    <property type="match status" value="1"/>
</dbReference>
<dbReference type="InterPro" id="IPR036537">
    <property type="entry name" value="Adaptor_Cbl_N_dom_sf"/>
</dbReference>
<proteinExistence type="predicted"/>